<keyword evidence="10" id="KW-1185">Reference proteome</keyword>
<comment type="subcellular location">
    <subcellularLocation>
        <location evidence="1">Cytoplasm</location>
    </subcellularLocation>
</comment>
<comment type="caution">
    <text evidence="9">The sequence shown here is derived from an EMBL/GenBank/DDBJ whole genome shotgun (WGS) entry which is preliminary data.</text>
</comment>
<dbReference type="GO" id="GO:0009401">
    <property type="term" value="P:phosphoenolpyruvate-dependent sugar phosphotransferase system"/>
    <property type="evidence" value="ECO:0007669"/>
    <property type="project" value="UniProtKB-KW"/>
</dbReference>
<keyword evidence="2" id="KW-0813">Transport</keyword>
<dbReference type="Gene3D" id="3.40.50.510">
    <property type="entry name" value="Phosphotransferase system, mannose-type IIA component"/>
    <property type="match status" value="1"/>
</dbReference>
<dbReference type="RefSeq" id="WP_153586362.1">
    <property type="nucleotide sequence ID" value="NZ_WJBU01000019.1"/>
</dbReference>
<gene>
    <name evidence="9" type="ORF">GHT07_17350</name>
</gene>
<dbReference type="CDD" id="cd00006">
    <property type="entry name" value="PTS_IIA_man"/>
    <property type="match status" value="1"/>
</dbReference>
<dbReference type="EMBL" id="WJBU01000019">
    <property type="protein sequence ID" value="MRD49045.1"/>
    <property type="molecule type" value="Genomic_DNA"/>
</dbReference>
<evidence type="ECO:0000313" key="10">
    <source>
        <dbReference type="Proteomes" id="UP000487350"/>
    </source>
</evidence>
<evidence type="ECO:0000259" key="8">
    <source>
        <dbReference type="PROSITE" id="PS51096"/>
    </source>
</evidence>
<dbReference type="InterPro" id="IPR033887">
    <property type="entry name" value="PTS_IIA_man"/>
</dbReference>
<evidence type="ECO:0000256" key="2">
    <source>
        <dbReference type="ARBA" id="ARBA00022448"/>
    </source>
</evidence>
<evidence type="ECO:0000256" key="6">
    <source>
        <dbReference type="ARBA" id="ARBA00022683"/>
    </source>
</evidence>
<dbReference type="Pfam" id="PF03610">
    <property type="entry name" value="EIIA-man"/>
    <property type="match status" value="1"/>
</dbReference>
<dbReference type="Proteomes" id="UP000487350">
    <property type="component" value="Unassembled WGS sequence"/>
</dbReference>
<organism evidence="9 10">
    <name type="scientific">Caenimonas koreensis DSM 17982</name>
    <dbReference type="NCBI Taxonomy" id="1121255"/>
    <lineage>
        <taxon>Bacteria</taxon>
        <taxon>Pseudomonadati</taxon>
        <taxon>Pseudomonadota</taxon>
        <taxon>Betaproteobacteria</taxon>
        <taxon>Burkholderiales</taxon>
        <taxon>Comamonadaceae</taxon>
        <taxon>Caenimonas</taxon>
    </lineage>
</organism>
<accession>A0A844AXE2</accession>
<dbReference type="InterPro" id="IPR036662">
    <property type="entry name" value="PTS_EIIA_man-typ_sf"/>
</dbReference>
<evidence type="ECO:0000256" key="7">
    <source>
        <dbReference type="ARBA" id="ARBA00022777"/>
    </source>
</evidence>
<dbReference type="OrthoDB" id="8795346at2"/>
<keyword evidence="6" id="KW-0598">Phosphotransferase system</keyword>
<dbReference type="PANTHER" id="PTHR33799:SF1">
    <property type="entry name" value="PTS SYSTEM MANNOSE-SPECIFIC EIIAB COMPONENT-RELATED"/>
    <property type="match status" value="1"/>
</dbReference>
<keyword evidence="7" id="KW-0418">Kinase</keyword>
<keyword evidence="5" id="KW-0808">Transferase</keyword>
<dbReference type="GO" id="GO:0016020">
    <property type="term" value="C:membrane"/>
    <property type="evidence" value="ECO:0007669"/>
    <property type="project" value="InterPro"/>
</dbReference>
<reference evidence="9 10" key="1">
    <citation type="submission" date="2019-11" db="EMBL/GenBank/DDBJ databases">
        <title>Caenimonas koreensis gen. nov., sp. nov., isolated from activated sludge.</title>
        <authorList>
            <person name="Seung H.R."/>
        </authorList>
    </citation>
    <scope>NUCLEOTIDE SEQUENCE [LARGE SCALE GENOMIC DNA]</scope>
    <source>
        <strain evidence="9 10">EMB320</strain>
    </source>
</reference>
<proteinExistence type="predicted"/>
<evidence type="ECO:0000313" key="9">
    <source>
        <dbReference type="EMBL" id="MRD49045.1"/>
    </source>
</evidence>
<sequence>MNAILIIAHAPLAHALRSCALHVFPDCGAHVSAIDVQPNLPPEETLSMARIAMSQLAGENITGILVLADIFGATPSNVAQRLVDGVKSRLITGVNLPMLLRAVSYRNEPLDALVSRAVIGGTQGVMQVAITAPQNQPRRHDPDHHDHQQ</sequence>
<dbReference type="AlphaFoldDB" id="A0A844AXE2"/>
<dbReference type="InterPro" id="IPR051471">
    <property type="entry name" value="Bacterial_PTS_sugar_comp"/>
</dbReference>
<feature type="domain" description="PTS EIIA type-4" evidence="8">
    <location>
        <begin position="1"/>
        <end position="125"/>
    </location>
</feature>
<evidence type="ECO:0000256" key="4">
    <source>
        <dbReference type="ARBA" id="ARBA00022597"/>
    </source>
</evidence>
<dbReference type="PANTHER" id="PTHR33799">
    <property type="entry name" value="PTS PERMEASE-RELATED-RELATED"/>
    <property type="match status" value="1"/>
</dbReference>
<protein>
    <submittedName>
        <fullName evidence="9">PTS fructose transporter subunit IIA</fullName>
    </submittedName>
</protein>
<keyword evidence="3" id="KW-0963">Cytoplasm</keyword>
<name>A0A844AXE2_9BURK</name>
<dbReference type="InterPro" id="IPR004701">
    <property type="entry name" value="PTS_EIIA_man-typ"/>
</dbReference>
<dbReference type="GO" id="GO:0016301">
    <property type="term" value="F:kinase activity"/>
    <property type="evidence" value="ECO:0007669"/>
    <property type="project" value="UniProtKB-KW"/>
</dbReference>
<dbReference type="SUPFAM" id="SSF53062">
    <property type="entry name" value="PTS system fructose IIA component-like"/>
    <property type="match status" value="1"/>
</dbReference>
<evidence type="ECO:0000256" key="1">
    <source>
        <dbReference type="ARBA" id="ARBA00004496"/>
    </source>
</evidence>
<evidence type="ECO:0000256" key="5">
    <source>
        <dbReference type="ARBA" id="ARBA00022679"/>
    </source>
</evidence>
<dbReference type="GO" id="GO:0005737">
    <property type="term" value="C:cytoplasm"/>
    <property type="evidence" value="ECO:0007669"/>
    <property type="project" value="UniProtKB-SubCell"/>
</dbReference>
<evidence type="ECO:0000256" key="3">
    <source>
        <dbReference type="ARBA" id="ARBA00022490"/>
    </source>
</evidence>
<dbReference type="PROSITE" id="PS51096">
    <property type="entry name" value="PTS_EIIA_TYPE_4"/>
    <property type="match status" value="1"/>
</dbReference>
<keyword evidence="4" id="KW-0762">Sugar transport</keyword>